<name>A0A7S4P703_GUITH</name>
<evidence type="ECO:0000256" key="1">
    <source>
        <dbReference type="SAM" id="MobiDB-lite"/>
    </source>
</evidence>
<evidence type="ECO:0000313" key="3">
    <source>
        <dbReference type="EMBL" id="CAE2325837.1"/>
    </source>
</evidence>
<keyword evidence="2" id="KW-0812">Transmembrane</keyword>
<proteinExistence type="predicted"/>
<reference evidence="3" key="1">
    <citation type="submission" date="2021-01" db="EMBL/GenBank/DDBJ databases">
        <authorList>
            <person name="Corre E."/>
            <person name="Pelletier E."/>
            <person name="Niang G."/>
            <person name="Scheremetjew M."/>
            <person name="Finn R."/>
            <person name="Kale V."/>
            <person name="Holt S."/>
            <person name="Cochrane G."/>
            <person name="Meng A."/>
            <person name="Brown T."/>
            <person name="Cohen L."/>
        </authorList>
    </citation>
    <scope>NUCLEOTIDE SEQUENCE</scope>
    <source>
        <strain evidence="3">CCMP 2712</strain>
    </source>
</reference>
<keyword evidence="2" id="KW-1133">Transmembrane helix</keyword>
<accession>A0A7S4P703</accession>
<dbReference type="EMBL" id="HBKN01038428">
    <property type="protein sequence ID" value="CAE2325837.1"/>
    <property type="molecule type" value="Transcribed_RNA"/>
</dbReference>
<dbReference type="AlphaFoldDB" id="A0A7S4P703"/>
<feature type="transmembrane region" description="Helical" evidence="2">
    <location>
        <begin position="33"/>
        <end position="54"/>
    </location>
</feature>
<organism evidence="3">
    <name type="scientific">Guillardia theta</name>
    <name type="common">Cryptophyte</name>
    <name type="synonym">Cryptomonas phi</name>
    <dbReference type="NCBI Taxonomy" id="55529"/>
    <lineage>
        <taxon>Eukaryota</taxon>
        <taxon>Cryptophyceae</taxon>
        <taxon>Pyrenomonadales</taxon>
        <taxon>Geminigeraceae</taxon>
        <taxon>Guillardia</taxon>
    </lineage>
</organism>
<keyword evidence="2" id="KW-0472">Membrane</keyword>
<feature type="region of interest" description="Disordered" evidence="1">
    <location>
        <begin position="427"/>
        <end position="454"/>
    </location>
</feature>
<gene>
    <name evidence="3" type="ORF">GTHE00462_LOCUS30145</name>
</gene>
<evidence type="ECO:0000256" key="2">
    <source>
        <dbReference type="SAM" id="Phobius"/>
    </source>
</evidence>
<sequence>MAMAAAAVIGRRRGFSSNLYSHKDEDDEGPNKCWIFLLFCAGSTLLFTGLWYAYISFDDARLQAIKPYNDAIMAWEDTYRKNLVESSFQWRLLSPQEKKVTVPCSDTQPSNCTKVETQYVDVEASSAEAAAIPWKDMQIDTTPDPLAADQSMKGIKNYTALKLVALGMLPKTIQGHIDHATGQWVGNKFKLQVKSVHQGMTSVIDIEPFDIMKYVAVGANAKMCRVHYGGLMINGQCYERVAIAGVCMTIQDTSAGWQPPSAGRCGCFGSGMEVLFGKSCPGSHAHLTSDDPTCDFSLANMTLRSLHDPHQVALSLTSGTLNFGLTPHENWVQGMVMLVIGCVLLLPVIPSCCLYIHSKRSSYDRRMRDDDFLERLRANRYSPSARSANYLVVDGRPEGGEGAHVINMPSVDVEESRKSLARARARDMTHADEMEVVDLREPAQEPEGHHYPRQ</sequence>
<protein>
    <submittedName>
        <fullName evidence="3">Uncharacterized protein</fullName>
    </submittedName>
</protein>
<feature type="transmembrane region" description="Helical" evidence="2">
    <location>
        <begin position="331"/>
        <end position="356"/>
    </location>
</feature>